<organism evidence="1">
    <name type="scientific">marine sediment metagenome</name>
    <dbReference type="NCBI Taxonomy" id="412755"/>
    <lineage>
        <taxon>unclassified sequences</taxon>
        <taxon>metagenomes</taxon>
        <taxon>ecological metagenomes</taxon>
    </lineage>
</organism>
<dbReference type="Pfam" id="PF02348">
    <property type="entry name" value="CTP_transf_3"/>
    <property type="match status" value="1"/>
</dbReference>
<dbReference type="PANTHER" id="PTHR21485:SF6">
    <property type="entry name" value="N-ACYLNEURAMINATE CYTIDYLYLTRANSFERASE-RELATED"/>
    <property type="match status" value="1"/>
</dbReference>
<dbReference type="Gene3D" id="3.90.550.10">
    <property type="entry name" value="Spore Coat Polysaccharide Biosynthesis Protein SpsA, Chain A"/>
    <property type="match status" value="1"/>
</dbReference>
<dbReference type="SUPFAM" id="SSF53448">
    <property type="entry name" value="Nucleotide-diphospho-sugar transferases"/>
    <property type="match status" value="1"/>
</dbReference>
<evidence type="ECO:0000313" key="1">
    <source>
        <dbReference type="EMBL" id="KKN75573.1"/>
    </source>
</evidence>
<name>A0A0F9WBM0_9ZZZZ</name>
<dbReference type="GO" id="GO:0008781">
    <property type="term" value="F:N-acylneuraminate cytidylyltransferase activity"/>
    <property type="evidence" value="ECO:0007669"/>
    <property type="project" value="TreeGrafter"/>
</dbReference>
<dbReference type="PANTHER" id="PTHR21485">
    <property type="entry name" value="HAD SUPERFAMILY MEMBERS CMAS AND KDSC"/>
    <property type="match status" value="1"/>
</dbReference>
<reference evidence="1" key="1">
    <citation type="journal article" date="2015" name="Nature">
        <title>Complex archaea that bridge the gap between prokaryotes and eukaryotes.</title>
        <authorList>
            <person name="Spang A."/>
            <person name="Saw J.H."/>
            <person name="Jorgensen S.L."/>
            <person name="Zaremba-Niedzwiedzka K."/>
            <person name="Martijn J."/>
            <person name="Lind A.E."/>
            <person name="van Eijk R."/>
            <person name="Schleper C."/>
            <person name="Guy L."/>
            <person name="Ettema T.J."/>
        </authorList>
    </citation>
    <scope>NUCLEOTIDE SEQUENCE</scope>
</reference>
<dbReference type="InterPro" id="IPR029044">
    <property type="entry name" value="Nucleotide-diphossugar_trans"/>
</dbReference>
<sequence>MSHSDTNLSKVTDPTVLAIIPARGGSKGLPRKNVLDMAGKPLIAWTIEAAMKANCVTRTIISTDSDEIESVARAAGADVPFRRPDALASDTATSLDVALHAIESIDEVYDYIVLLQPTSPLRTAAHIDAAFELLRARNAPSCVSVCEVAQSPYLMVQFGGGDQIVPVLSTENRSLRRQDLPPTYELNGAIYMTTPDALRNFRKFITDETVGLIMPRHLSGDIDTCADFEAVQKYLIE</sequence>
<dbReference type="CDD" id="cd02513">
    <property type="entry name" value="CMP-NeuAc_Synthase"/>
    <property type="match status" value="1"/>
</dbReference>
<comment type="caution">
    <text evidence="1">The sequence shown here is derived from an EMBL/GenBank/DDBJ whole genome shotgun (WGS) entry which is preliminary data.</text>
</comment>
<accession>A0A0F9WBM0</accession>
<dbReference type="InterPro" id="IPR003329">
    <property type="entry name" value="Cytidylyl_trans"/>
</dbReference>
<protein>
    <recommendedName>
        <fullName evidence="2">N-acylneuraminate cytidylyltransferase</fullName>
    </recommendedName>
</protein>
<dbReference type="InterPro" id="IPR050793">
    <property type="entry name" value="CMP-NeuNAc_synthase"/>
</dbReference>
<dbReference type="AlphaFoldDB" id="A0A0F9WBM0"/>
<gene>
    <name evidence="1" type="ORF">LCGC14_0379260</name>
</gene>
<evidence type="ECO:0008006" key="2">
    <source>
        <dbReference type="Google" id="ProtNLM"/>
    </source>
</evidence>
<proteinExistence type="predicted"/>
<dbReference type="EMBL" id="LAZR01000307">
    <property type="protein sequence ID" value="KKN75573.1"/>
    <property type="molecule type" value="Genomic_DNA"/>
</dbReference>